<comment type="caution">
    <text evidence="2">The sequence shown here is derived from an EMBL/GenBank/DDBJ whole genome shotgun (WGS) entry which is preliminary data.</text>
</comment>
<gene>
    <name evidence="2" type="ORF">T10_1485</name>
</gene>
<organism evidence="2 3">
    <name type="scientific">Trichinella papuae</name>
    <dbReference type="NCBI Taxonomy" id="268474"/>
    <lineage>
        <taxon>Eukaryota</taxon>
        <taxon>Metazoa</taxon>
        <taxon>Ecdysozoa</taxon>
        <taxon>Nematoda</taxon>
        <taxon>Enoplea</taxon>
        <taxon>Dorylaimia</taxon>
        <taxon>Trichinellida</taxon>
        <taxon>Trichinellidae</taxon>
        <taxon>Trichinella</taxon>
    </lineage>
</organism>
<dbReference type="EMBL" id="JYDO01000001">
    <property type="protein sequence ID" value="KRZ80836.1"/>
    <property type="molecule type" value="Genomic_DNA"/>
</dbReference>
<proteinExistence type="predicted"/>
<sequence>MTARPETYADDRRTVYHNRLDLATDAVDHIHRRPVSSRMSASTGTKQGATKSGQNASNLSPLKQKSTKSAG</sequence>
<evidence type="ECO:0000313" key="3">
    <source>
        <dbReference type="Proteomes" id="UP000054843"/>
    </source>
</evidence>
<dbReference type="AlphaFoldDB" id="A0A0V1N9X7"/>
<accession>A0A0V1N9X7</accession>
<feature type="compositionally biased region" description="Polar residues" evidence="1">
    <location>
        <begin position="37"/>
        <end position="71"/>
    </location>
</feature>
<evidence type="ECO:0000256" key="1">
    <source>
        <dbReference type="SAM" id="MobiDB-lite"/>
    </source>
</evidence>
<reference evidence="2 3" key="1">
    <citation type="submission" date="2015-01" db="EMBL/GenBank/DDBJ databases">
        <title>Evolution of Trichinella species and genotypes.</title>
        <authorList>
            <person name="Korhonen P.K."/>
            <person name="Edoardo P."/>
            <person name="Giuseppe L.R."/>
            <person name="Gasser R.B."/>
        </authorList>
    </citation>
    <scope>NUCLEOTIDE SEQUENCE [LARGE SCALE GENOMIC DNA]</scope>
    <source>
        <strain evidence="2">ISS1980</strain>
    </source>
</reference>
<keyword evidence="3" id="KW-1185">Reference proteome</keyword>
<feature type="region of interest" description="Disordered" evidence="1">
    <location>
        <begin position="28"/>
        <end position="71"/>
    </location>
</feature>
<protein>
    <submittedName>
        <fullName evidence="2">Uncharacterized protein</fullName>
    </submittedName>
</protein>
<evidence type="ECO:0000313" key="2">
    <source>
        <dbReference type="EMBL" id="KRZ80836.1"/>
    </source>
</evidence>
<dbReference type="Proteomes" id="UP000054843">
    <property type="component" value="Unassembled WGS sequence"/>
</dbReference>
<name>A0A0V1N9X7_9BILA</name>